<feature type="compositionally biased region" description="Basic residues" evidence="1">
    <location>
        <begin position="394"/>
        <end position="405"/>
    </location>
</feature>
<evidence type="ECO:0000313" key="5">
    <source>
        <dbReference type="EMBL" id="OLQ07443.1"/>
    </source>
</evidence>
<keyword evidence="2" id="KW-1133">Transmembrane helix</keyword>
<feature type="signal peptide" evidence="3">
    <location>
        <begin position="1"/>
        <end position="16"/>
    </location>
</feature>
<gene>
    <name evidence="5" type="ORF">AK812_SmicGene9157</name>
</gene>
<feature type="region of interest" description="Disordered" evidence="1">
    <location>
        <begin position="357"/>
        <end position="436"/>
    </location>
</feature>
<dbReference type="PROSITE" id="PS50222">
    <property type="entry name" value="EF_HAND_2"/>
    <property type="match status" value="1"/>
</dbReference>
<dbReference type="SUPFAM" id="SSF56219">
    <property type="entry name" value="DNase I-like"/>
    <property type="match status" value="1"/>
</dbReference>
<feature type="compositionally biased region" description="Acidic residues" evidence="1">
    <location>
        <begin position="369"/>
        <end position="384"/>
    </location>
</feature>
<dbReference type="InterPro" id="IPR018247">
    <property type="entry name" value="EF_Hand_1_Ca_BS"/>
</dbReference>
<proteinExistence type="predicted"/>
<evidence type="ECO:0000313" key="6">
    <source>
        <dbReference type="Proteomes" id="UP000186817"/>
    </source>
</evidence>
<name>A0A1Q9EJ14_SYMMI</name>
<dbReference type="Gene3D" id="3.60.10.10">
    <property type="entry name" value="Endonuclease/exonuclease/phosphatase"/>
    <property type="match status" value="1"/>
</dbReference>
<protein>
    <recommendedName>
        <fullName evidence="4">EF-hand domain-containing protein</fullName>
    </recommendedName>
</protein>
<feature type="region of interest" description="Disordered" evidence="1">
    <location>
        <begin position="518"/>
        <end position="544"/>
    </location>
</feature>
<feature type="compositionally biased region" description="Basic and acidic residues" evidence="1">
    <location>
        <begin position="422"/>
        <end position="436"/>
    </location>
</feature>
<reference evidence="5 6" key="1">
    <citation type="submission" date="2016-02" db="EMBL/GenBank/DDBJ databases">
        <title>Genome analysis of coral dinoflagellate symbionts highlights evolutionary adaptations to a symbiotic lifestyle.</title>
        <authorList>
            <person name="Aranda M."/>
            <person name="Li Y."/>
            <person name="Liew Y.J."/>
            <person name="Baumgarten S."/>
            <person name="Simakov O."/>
            <person name="Wilson M."/>
            <person name="Piel J."/>
            <person name="Ashoor H."/>
            <person name="Bougouffa S."/>
            <person name="Bajic V.B."/>
            <person name="Ryu T."/>
            <person name="Ravasi T."/>
            <person name="Bayer T."/>
            <person name="Micklem G."/>
            <person name="Kim H."/>
            <person name="Bhak J."/>
            <person name="Lajeunesse T.C."/>
            <person name="Voolstra C.R."/>
        </authorList>
    </citation>
    <scope>NUCLEOTIDE SEQUENCE [LARGE SCALE GENOMIC DNA]</scope>
    <source>
        <strain evidence="5 6">CCMP2467</strain>
    </source>
</reference>
<dbReference type="OrthoDB" id="409242at2759"/>
<dbReference type="GO" id="GO:0005509">
    <property type="term" value="F:calcium ion binding"/>
    <property type="evidence" value="ECO:0007669"/>
    <property type="project" value="InterPro"/>
</dbReference>
<sequence length="2342" mass="262434">MGVAVLSNLALLAAMSQEVGYQAAWMEADVSLGLAQPGAGGMSQRDYEAIDVAFFFVYLTDVCGLSIPALPMSDSGLVRTVRVIRTVAVFRELRLLVSTMLASGLVTMALILCQLLQDFILDEQKDLETRLQMNLFYGSFFKSLFTMFEVQGFWIVSAIFLKETLANAANDAALQLTESKRVSQQYQNKLEDVFHTMDGDDSGTVSVQEFVDHLDHPIVKRYLGLLDLHVSDVEDLFHILDDGDAWGDNNYRDYNVMSQAPDAFQTWLEKNAPSDVSPSLTMSAGKEVILQPMPKDCVSFDFSARYQRCFMSRNSFSRCSDCQNQGDLRLVSSLSLRLLADIMDEAVTQIDAVAPKNMQVDGDRSPTEIADDESIGDDPFDVPGDDGGGAKVKLEKRKREKKPRRREGEHARAVPVEDDIEIPTKRPSNSDDRPVSSRELRHLLMGHVNEMKSAWTNFQGQLEGRIEKVENEQRLAGVKFDDLQARTTVVEREVSHQRQINIETKANLESLTSEVEKMKVRPETRPVAPVAAPSGSGVRPEAPAPPDPWADFLRRRGQAPQEINKPPIQSEAEKGDYLSEEEKRTLVVGGWLQDTRRSTIEEESGVILAIPEVKDLIDIEKLQVFGPRRSVGMMKFNSRENESEKELRERMWKVVRIISGLKHVLPSSRESGESKTMWASFVKSRNARIRSAHVSMVRRVTIALAKDALAQQAGSAVQGLNLQMSAYDCDWNMGTVWCGTQKLASSSHRSPRDEEVVVMSQPHRCGENSIVIVLDFGGQKVDTLDIVCKDLDIILAQEVSRGEEGWSEFDKDEFHWVSHRAQGQWRGVAVGIAIDKFDSTIWKGKTSRGIWVVSCVKGIGRVVPRSLHCHTGVTTDVYQAAATEFAATCPRKYRHLPLVCGVDANEVPQWNSEEDGRLAVGQCSANLNVLLHDCLQQGITAVPPEPVFKNAWTHFPRDENRSGRQIDVLLQRQMHLKDVVVHADRRFAIGTDHALLVSELWMSGGPAKTRWGHDSRARWVHRDLPPKQIVDEQDLIDLSKECTRPRVSAAFRDDLETITAIGAARESGLTADWKRVQKMRREKRKNWQQERLSAVLQGDWDSYRQIQGDKKRRRGWWWGDLLQDRSAAQLATEIEDHLHSKLVCGSPHAAPWDERLQELLPQCPSGGDFVPFQQHEVVTELQAMKCRSAVGPDSLGVHFLRAVAVHPDIGGDFLSLINHIVATHELPESWSRSFLALIAKVPSPKKPSDLRPIQALGLHVVARDDNQLILWEVWGEFETFVENGKGKVAQFLIDKLKDKGHETCVQVSLQPDVGIKQGAPESQELFAMILDSVLSDLVAHQQWGDMGSAFDELDLDMLLYQDDIFLLDCDLARLCRRIRIIDRCLARVGLQLSTDKTKIVANDFYRGVRKVKIGEDVFEIAKKGETLKVLGLDFSLSNDQSEQAREITARVRSAAAFHSDILQAPGPWQGKVSIMRTLLESQFNWIGGALHCGQAELQAFNTLQLQTCRDWKLTRTAPSFTLSMSPSSTMGSSRGPVDQCVVPLLLMMVCLFLGGMDGEDSPDGAIPEVTSRHPPWTYEEIAERSAAVWEDGSWNSPWSAPTWNSSLAENVVGGEMTATAEVHGMISSFPPMASSSSSSASAPAHERKKFSERLPLWSSRAHSHQSRKKYLLHLVYLVLSRRWNHLHDKMLIQAKPRVETPVAALTWTWMKKHGIVFVIVDLFVDNLLRKLYTFLCFLMDVTQPASQLPRQKGQHRAWRPVKSTGARRLARNHTAWHDDQDPVISFYDRNKWSDGDVGTDGEDRPDDQLNWTNSVQTDSLAGSEALPSHLTDPDPWSGHWGNYDTWSSNTWSNTWWEDSSWAPSSSSWWPSTNGCWVTSTTSSTSAPIEAGDFPPNFGLFPEVRPARPEEPPIPWRLQLTGAERRLLQEGNVPELPIERIDAILESLEDHEAAESGPESRWALARLIGQAEGALDSLQTIVDILQRRLHPRGYLPITRTPRTVAERVRLYNWMRDSAGFFADTLEFHLRALRPAEERPHPNEVDEDSLHSAPGAPSHASSSSSGEGDNGDHVSEADDHIPDTGTVPRMAPRFLAAFWDEFISDVYGDYFDFVLFGLHLVYFLSVVSELIMVYAIFGFFLVYLPFVVSELFVVYDITRVHTSHLVCGSVGGWSACVVNLYHNDDLSAALEEVALWMPVPPAAPALNGPTMDSSIWSNVARQAAQGDGDGNASQSPLQHPVTALLLQPGLPPSMPEVERNLPSLSRGTLAGLRRRAWQEHVAQRMNNVKFLLEYLRGLSLVAKMFILDVAFARPLRFRSSRVQDIQLKVKPPLLTLFVKVLEMM</sequence>
<keyword evidence="3" id="KW-0732">Signal</keyword>
<feature type="region of interest" description="Disordered" evidence="1">
    <location>
        <begin position="2037"/>
        <end position="2083"/>
    </location>
</feature>
<accession>A0A1Q9EJ14</accession>
<dbReference type="InterPro" id="IPR002048">
    <property type="entry name" value="EF_hand_dom"/>
</dbReference>
<keyword evidence="2" id="KW-0812">Transmembrane</keyword>
<feature type="compositionally biased region" description="Basic and acidic residues" evidence="1">
    <location>
        <begin position="2037"/>
        <end position="2048"/>
    </location>
</feature>
<evidence type="ECO:0000256" key="1">
    <source>
        <dbReference type="SAM" id="MobiDB-lite"/>
    </source>
</evidence>
<organism evidence="5 6">
    <name type="scientific">Symbiodinium microadriaticum</name>
    <name type="common">Dinoflagellate</name>
    <name type="synonym">Zooxanthella microadriatica</name>
    <dbReference type="NCBI Taxonomy" id="2951"/>
    <lineage>
        <taxon>Eukaryota</taxon>
        <taxon>Sar</taxon>
        <taxon>Alveolata</taxon>
        <taxon>Dinophyceae</taxon>
        <taxon>Suessiales</taxon>
        <taxon>Symbiodiniaceae</taxon>
        <taxon>Symbiodinium</taxon>
    </lineage>
</organism>
<evidence type="ECO:0000256" key="3">
    <source>
        <dbReference type="SAM" id="SignalP"/>
    </source>
</evidence>
<feature type="domain" description="EF-hand" evidence="4">
    <location>
        <begin position="185"/>
        <end position="220"/>
    </location>
</feature>
<feature type="compositionally biased region" description="Basic and acidic residues" evidence="1">
    <location>
        <begin position="2068"/>
        <end position="2080"/>
    </location>
</feature>
<keyword evidence="6" id="KW-1185">Reference proteome</keyword>
<dbReference type="InterPro" id="IPR036691">
    <property type="entry name" value="Endo/exonu/phosph_ase_sf"/>
</dbReference>
<comment type="caution">
    <text evidence="5">The sequence shown here is derived from an EMBL/GenBank/DDBJ whole genome shotgun (WGS) entry which is preliminary data.</text>
</comment>
<dbReference type="PROSITE" id="PS00018">
    <property type="entry name" value="EF_HAND_1"/>
    <property type="match status" value="1"/>
</dbReference>
<feature type="chain" id="PRO_5013022932" description="EF-hand domain-containing protein" evidence="3">
    <location>
        <begin position="17"/>
        <end position="2342"/>
    </location>
</feature>
<evidence type="ECO:0000259" key="4">
    <source>
        <dbReference type="PROSITE" id="PS50222"/>
    </source>
</evidence>
<dbReference type="EMBL" id="LSRX01000138">
    <property type="protein sequence ID" value="OLQ07443.1"/>
    <property type="molecule type" value="Genomic_DNA"/>
</dbReference>
<feature type="compositionally biased region" description="Low complexity" evidence="1">
    <location>
        <begin position="2049"/>
        <end position="2064"/>
    </location>
</feature>
<dbReference type="Proteomes" id="UP000186817">
    <property type="component" value="Unassembled WGS sequence"/>
</dbReference>
<keyword evidence="2" id="KW-0472">Membrane</keyword>
<evidence type="ECO:0000256" key="2">
    <source>
        <dbReference type="SAM" id="Phobius"/>
    </source>
</evidence>
<feature type="transmembrane region" description="Helical" evidence="2">
    <location>
        <begin position="2132"/>
        <end position="2153"/>
    </location>
</feature>